<sequence length="116" mass="12021">MEFAVSRAGTTRVTLHGGSDTTACDDATDQLAETLETLAADGVIADWEIEDADVYEHPAGPFDPYTITLEFSVTVVVEADDADAATELGADAIDEALADADFDAVSYTSSPAASAD</sequence>
<dbReference type="GeneID" id="63187782"/>
<evidence type="ECO:0000313" key="2">
    <source>
        <dbReference type="Proteomes" id="UP000663203"/>
    </source>
</evidence>
<organism evidence="1 2">
    <name type="scientific">Haloterrigena alkaliphila</name>
    <dbReference type="NCBI Taxonomy" id="2816475"/>
    <lineage>
        <taxon>Archaea</taxon>
        <taxon>Methanobacteriati</taxon>
        <taxon>Methanobacteriota</taxon>
        <taxon>Stenosarchaea group</taxon>
        <taxon>Halobacteria</taxon>
        <taxon>Halobacteriales</taxon>
        <taxon>Natrialbaceae</taxon>
        <taxon>Haloterrigena</taxon>
    </lineage>
</organism>
<keyword evidence="2" id="KW-1185">Reference proteome</keyword>
<dbReference type="EMBL" id="CP071462">
    <property type="protein sequence ID" value="QSW97890.1"/>
    <property type="molecule type" value="Genomic_DNA"/>
</dbReference>
<dbReference type="AlphaFoldDB" id="A0A8A2VB01"/>
<evidence type="ECO:0000313" key="1">
    <source>
        <dbReference type="EMBL" id="QSW97890.1"/>
    </source>
</evidence>
<accession>A0A8A2VB01</accession>
<dbReference type="Proteomes" id="UP000663203">
    <property type="component" value="Chromosome"/>
</dbReference>
<proteinExistence type="predicted"/>
<protein>
    <submittedName>
        <fullName evidence="1">Uncharacterized protein</fullName>
    </submittedName>
</protein>
<dbReference type="RefSeq" id="WP_207287509.1">
    <property type="nucleotide sequence ID" value="NZ_CP071462.1"/>
</dbReference>
<name>A0A8A2VB01_9EURY</name>
<gene>
    <name evidence="1" type="ORF">J0X25_10715</name>
</gene>
<reference evidence="1 2" key="1">
    <citation type="submission" date="2021-03" db="EMBL/GenBank/DDBJ databases">
        <title>Haloterrigena longa sp. nov. and Haloterrigena limicola sp. nov., extremely halophilic archaea isolated from a salt lake.</title>
        <authorList>
            <person name="Henglin C."/>
        </authorList>
    </citation>
    <scope>NUCLEOTIDE SEQUENCE [LARGE SCALE GENOMIC DNA]</scope>
    <source>
        <strain evidence="1 2">KZCA68</strain>
    </source>
</reference>
<dbReference type="KEGG" id="hakz:J0X25_10715"/>